<evidence type="ECO:0000313" key="4">
    <source>
        <dbReference type="Proteomes" id="UP000295043"/>
    </source>
</evidence>
<dbReference type="AlphaFoldDB" id="A0A4V2RCS7"/>
<evidence type="ECO:0000256" key="1">
    <source>
        <dbReference type="SAM" id="Phobius"/>
    </source>
</evidence>
<sequence length="456" mass="49477">MTDLTIGQESTGAAVRSASDLYCAVWRWHFYAGLLVLPFMITLAITGALYLFRDEIDAIVHANLKQVEIREGAATATPSAMVAAALASHPGTAVKFTGPASPSASAEITVSTENDGKLAVYVDPYSGKVLGALPDRGTVMWTIRYLHSLKYFGSYTRALIEIAGGWSILLVGTGIYLWWPRKQTGGVLSVRGTPKRRVFWRDIHAVTGIFVGFFIVFLAITGMPWSGVWGAKVNEWANGNNFGYPAGLRVAVPMSDEHLNHVAKTSWSLEQAKVPQSPSHQKGATPIGLDEAIATFDHLGLHDGYAVNIPSAPTGVYTGSVYPDDLSQQRVVHLDQYSGKPLIDMSYSDYGPLGKWLEWGINVHLGQEFGLVNQVVLLAACIAIVALAASAGVMWWKRRPEQSLGIPPMPSDKRVFRGLLAILIAGGVVFPLVGVSLVIMLALDWSYSKLSRQRRA</sequence>
<organism evidence="3 4">
    <name type="scientific">Sinorhizobium americanum</name>
    <dbReference type="NCBI Taxonomy" id="194963"/>
    <lineage>
        <taxon>Bacteria</taxon>
        <taxon>Pseudomonadati</taxon>
        <taxon>Pseudomonadota</taxon>
        <taxon>Alphaproteobacteria</taxon>
        <taxon>Hyphomicrobiales</taxon>
        <taxon>Rhizobiaceae</taxon>
        <taxon>Sinorhizobium/Ensifer group</taxon>
        <taxon>Sinorhizobium</taxon>
    </lineage>
</organism>
<keyword evidence="1" id="KW-0812">Transmembrane</keyword>
<keyword evidence="1" id="KW-0472">Membrane</keyword>
<feature type="domain" description="PepSY" evidence="2">
    <location>
        <begin position="82"/>
        <end position="132"/>
    </location>
</feature>
<feature type="transmembrane region" description="Helical" evidence="1">
    <location>
        <begin position="199"/>
        <end position="220"/>
    </location>
</feature>
<dbReference type="Pfam" id="PF03929">
    <property type="entry name" value="PepSY_TM"/>
    <property type="match status" value="1"/>
</dbReference>
<dbReference type="PANTHER" id="PTHR34219:SF1">
    <property type="entry name" value="PEPSY DOMAIN-CONTAINING PROTEIN"/>
    <property type="match status" value="1"/>
</dbReference>
<proteinExistence type="predicted"/>
<dbReference type="PANTHER" id="PTHR34219">
    <property type="entry name" value="IRON-REGULATED INNER MEMBRANE PROTEIN-RELATED"/>
    <property type="match status" value="1"/>
</dbReference>
<dbReference type="InterPro" id="IPR025711">
    <property type="entry name" value="PepSY"/>
</dbReference>
<comment type="caution">
    <text evidence="3">The sequence shown here is derived from an EMBL/GenBank/DDBJ whole genome shotgun (WGS) entry which is preliminary data.</text>
</comment>
<dbReference type="Proteomes" id="UP000295043">
    <property type="component" value="Unassembled WGS sequence"/>
</dbReference>
<dbReference type="EMBL" id="SLVU01000025">
    <property type="protein sequence ID" value="TCN22080.1"/>
    <property type="molecule type" value="Genomic_DNA"/>
</dbReference>
<gene>
    <name evidence="3" type="ORF">EV184_1254</name>
</gene>
<dbReference type="InterPro" id="IPR005625">
    <property type="entry name" value="PepSY-ass_TM"/>
</dbReference>
<feature type="transmembrane region" description="Helical" evidence="1">
    <location>
        <begin position="375"/>
        <end position="396"/>
    </location>
</feature>
<dbReference type="Pfam" id="PF03413">
    <property type="entry name" value="PepSY"/>
    <property type="match status" value="1"/>
</dbReference>
<evidence type="ECO:0000313" key="3">
    <source>
        <dbReference type="EMBL" id="TCN22080.1"/>
    </source>
</evidence>
<reference evidence="3 4" key="1">
    <citation type="submission" date="2019-03" db="EMBL/GenBank/DDBJ databases">
        <title>Genomic Encyclopedia of Type Strains, Phase IV (KMG-V): Genome sequencing to study the core and pangenomes of soil and plant-associated prokaryotes.</title>
        <authorList>
            <person name="Whitman W."/>
        </authorList>
    </citation>
    <scope>NUCLEOTIDE SEQUENCE [LARGE SCALE GENOMIC DNA]</scope>
    <source>
        <strain evidence="3 4">23C40</strain>
    </source>
</reference>
<keyword evidence="1" id="KW-1133">Transmembrane helix</keyword>
<feature type="transmembrane region" description="Helical" evidence="1">
    <location>
        <begin position="28"/>
        <end position="52"/>
    </location>
</feature>
<feature type="transmembrane region" description="Helical" evidence="1">
    <location>
        <begin position="158"/>
        <end position="179"/>
    </location>
</feature>
<dbReference type="RefSeq" id="WP_132080078.1">
    <property type="nucleotide sequence ID" value="NZ_SLVU01000025.1"/>
</dbReference>
<evidence type="ECO:0000259" key="2">
    <source>
        <dbReference type="Pfam" id="PF03413"/>
    </source>
</evidence>
<feature type="transmembrane region" description="Helical" evidence="1">
    <location>
        <begin position="416"/>
        <end position="445"/>
    </location>
</feature>
<name>A0A4V2RCS7_9HYPH</name>
<protein>
    <submittedName>
        <fullName evidence="3">Putative iron-regulated membrane protein</fullName>
    </submittedName>
</protein>
<accession>A0A4V2RCS7</accession>